<accession>A0A5C3K8N4</accession>
<dbReference type="SUPFAM" id="SSF52540">
    <property type="entry name" value="P-loop containing nucleoside triphosphate hydrolases"/>
    <property type="match status" value="1"/>
</dbReference>
<dbReference type="InterPro" id="IPR027417">
    <property type="entry name" value="P-loop_NTPase"/>
</dbReference>
<evidence type="ECO:0000313" key="1">
    <source>
        <dbReference type="EMBL" id="TFK16420.1"/>
    </source>
</evidence>
<evidence type="ECO:0000313" key="2">
    <source>
        <dbReference type="Proteomes" id="UP000307440"/>
    </source>
</evidence>
<dbReference type="STRING" id="230819.A0A5C3K8N4"/>
<organism evidence="1 2">
    <name type="scientific">Coprinopsis marcescibilis</name>
    <name type="common">Agaric fungus</name>
    <name type="synonym">Psathyrella marcescibilis</name>
    <dbReference type="NCBI Taxonomy" id="230819"/>
    <lineage>
        <taxon>Eukaryota</taxon>
        <taxon>Fungi</taxon>
        <taxon>Dikarya</taxon>
        <taxon>Basidiomycota</taxon>
        <taxon>Agaricomycotina</taxon>
        <taxon>Agaricomycetes</taxon>
        <taxon>Agaricomycetidae</taxon>
        <taxon>Agaricales</taxon>
        <taxon>Agaricineae</taxon>
        <taxon>Psathyrellaceae</taxon>
        <taxon>Coprinopsis</taxon>
    </lineage>
</organism>
<dbReference type="PANTHER" id="PTHR24221:SF654">
    <property type="entry name" value="ATP-BINDING CASSETTE SUB-FAMILY B MEMBER 6"/>
    <property type="match status" value="1"/>
</dbReference>
<reference evidence="1 2" key="1">
    <citation type="journal article" date="2019" name="Nat. Ecol. Evol.">
        <title>Megaphylogeny resolves global patterns of mushroom evolution.</title>
        <authorList>
            <person name="Varga T."/>
            <person name="Krizsan K."/>
            <person name="Foldi C."/>
            <person name="Dima B."/>
            <person name="Sanchez-Garcia M."/>
            <person name="Sanchez-Ramirez S."/>
            <person name="Szollosi G.J."/>
            <person name="Szarkandi J.G."/>
            <person name="Papp V."/>
            <person name="Albert L."/>
            <person name="Andreopoulos W."/>
            <person name="Angelini C."/>
            <person name="Antonin V."/>
            <person name="Barry K.W."/>
            <person name="Bougher N.L."/>
            <person name="Buchanan P."/>
            <person name="Buyck B."/>
            <person name="Bense V."/>
            <person name="Catcheside P."/>
            <person name="Chovatia M."/>
            <person name="Cooper J."/>
            <person name="Damon W."/>
            <person name="Desjardin D."/>
            <person name="Finy P."/>
            <person name="Geml J."/>
            <person name="Haridas S."/>
            <person name="Hughes K."/>
            <person name="Justo A."/>
            <person name="Karasinski D."/>
            <person name="Kautmanova I."/>
            <person name="Kiss B."/>
            <person name="Kocsube S."/>
            <person name="Kotiranta H."/>
            <person name="LaButti K.M."/>
            <person name="Lechner B.E."/>
            <person name="Liimatainen K."/>
            <person name="Lipzen A."/>
            <person name="Lukacs Z."/>
            <person name="Mihaltcheva S."/>
            <person name="Morgado L.N."/>
            <person name="Niskanen T."/>
            <person name="Noordeloos M.E."/>
            <person name="Ohm R.A."/>
            <person name="Ortiz-Santana B."/>
            <person name="Ovrebo C."/>
            <person name="Racz N."/>
            <person name="Riley R."/>
            <person name="Savchenko A."/>
            <person name="Shiryaev A."/>
            <person name="Soop K."/>
            <person name="Spirin V."/>
            <person name="Szebenyi C."/>
            <person name="Tomsovsky M."/>
            <person name="Tulloss R.E."/>
            <person name="Uehling J."/>
            <person name="Grigoriev I.V."/>
            <person name="Vagvolgyi C."/>
            <person name="Papp T."/>
            <person name="Martin F.M."/>
            <person name="Miettinen O."/>
            <person name="Hibbett D.S."/>
            <person name="Nagy L.G."/>
        </authorList>
    </citation>
    <scope>NUCLEOTIDE SEQUENCE [LARGE SCALE GENOMIC DNA]</scope>
    <source>
        <strain evidence="1 2">CBS 121175</strain>
    </source>
</reference>
<proteinExistence type="predicted"/>
<dbReference type="Gene3D" id="3.40.50.300">
    <property type="entry name" value="P-loop containing nucleotide triphosphate hydrolases"/>
    <property type="match status" value="1"/>
</dbReference>
<sequence>MGAVDMAGCGELTKIDDLQPGPGALSLLKLHIFTSGLLYFVRDLLEGYSTVLGGGGGGGGVSLSGGQRQQLGLGFARARLRNPEVLILDEATSALDPRAIIKNPENGSPLLPAAHLTMKEAHEISQMLGSC</sequence>
<gene>
    <name evidence="1" type="ORF">FA15DRAFT_662168</name>
</gene>
<dbReference type="AlphaFoldDB" id="A0A5C3K8N4"/>
<dbReference type="EMBL" id="ML210827">
    <property type="protein sequence ID" value="TFK16420.1"/>
    <property type="molecule type" value="Genomic_DNA"/>
</dbReference>
<dbReference type="Proteomes" id="UP000307440">
    <property type="component" value="Unassembled WGS sequence"/>
</dbReference>
<dbReference type="InterPro" id="IPR039421">
    <property type="entry name" value="Type_1_exporter"/>
</dbReference>
<dbReference type="PANTHER" id="PTHR24221">
    <property type="entry name" value="ATP-BINDING CASSETTE SUB-FAMILY B"/>
    <property type="match status" value="1"/>
</dbReference>
<name>A0A5C3K8N4_COPMA</name>
<keyword evidence="2" id="KW-1185">Reference proteome</keyword>
<dbReference type="GO" id="GO:0034040">
    <property type="term" value="F:ATPase-coupled lipid transmembrane transporter activity"/>
    <property type="evidence" value="ECO:0007669"/>
    <property type="project" value="TreeGrafter"/>
</dbReference>
<protein>
    <submittedName>
        <fullName evidence="1">Uncharacterized protein</fullName>
    </submittedName>
</protein>